<organism evidence="6 7">
    <name type="scientific">Actinomadura harenae</name>
    <dbReference type="NCBI Taxonomy" id="2483351"/>
    <lineage>
        <taxon>Bacteria</taxon>
        <taxon>Bacillati</taxon>
        <taxon>Actinomycetota</taxon>
        <taxon>Actinomycetes</taxon>
        <taxon>Streptosporangiales</taxon>
        <taxon>Thermomonosporaceae</taxon>
        <taxon>Actinomadura</taxon>
    </lineage>
</organism>
<gene>
    <name evidence="6" type="ORF">EBO15_21980</name>
</gene>
<comment type="caution">
    <text evidence="6">The sequence shown here is derived from an EMBL/GenBank/DDBJ whole genome shotgun (WGS) entry which is preliminary data.</text>
</comment>
<keyword evidence="3" id="KW-0804">Transcription</keyword>
<dbReference type="EMBL" id="RFFG01000039">
    <property type="protein sequence ID" value="RMI41812.1"/>
    <property type="molecule type" value="Genomic_DNA"/>
</dbReference>
<dbReference type="Gene3D" id="1.10.357.10">
    <property type="entry name" value="Tetracycline Repressor, domain 2"/>
    <property type="match status" value="1"/>
</dbReference>
<keyword evidence="2 4" id="KW-0238">DNA-binding</keyword>
<feature type="domain" description="HTH tetR-type" evidence="5">
    <location>
        <begin position="8"/>
        <end position="68"/>
    </location>
</feature>
<dbReference type="SUPFAM" id="SSF46689">
    <property type="entry name" value="Homeodomain-like"/>
    <property type="match status" value="1"/>
</dbReference>
<evidence type="ECO:0000256" key="2">
    <source>
        <dbReference type="ARBA" id="ARBA00023125"/>
    </source>
</evidence>
<feature type="DNA-binding region" description="H-T-H motif" evidence="4">
    <location>
        <begin position="31"/>
        <end position="50"/>
    </location>
</feature>
<dbReference type="PANTHER" id="PTHR30055:SF238">
    <property type="entry name" value="MYCOFACTOCIN BIOSYNTHESIS TRANSCRIPTIONAL REGULATOR MFTR-RELATED"/>
    <property type="match status" value="1"/>
</dbReference>
<dbReference type="AlphaFoldDB" id="A0A3M2LX71"/>
<dbReference type="PANTHER" id="PTHR30055">
    <property type="entry name" value="HTH-TYPE TRANSCRIPTIONAL REGULATOR RUTR"/>
    <property type="match status" value="1"/>
</dbReference>
<name>A0A3M2LX71_9ACTN</name>
<dbReference type="PROSITE" id="PS50977">
    <property type="entry name" value="HTH_TETR_2"/>
    <property type="match status" value="1"/>
</dbReference>
<proteinExistence type="predicted"/>
<dbReference type="GO" id="GO:0003700">
    <property type="term" value="F:DNA-binding transcription factor activity"/>
    <property type="evidence" value="ECO:0007669"/>
    <property type="project" value="TreeGrafter"/>
</dbReference>
<dbReference type="InterPro" id="IPR050109">
    <property type="entry name" value="HTH-type_TetR-like_transc_reg"/>
</dbReference>
<evidence type="ECO:0000256" key="3">
    <source>
        <dbReference type="ARBA" id="ARBA00023163"/>
    </source>
</evidence>
<dbReference type="RefSeq" id="WP_122196303.1">
    <property type="nucleotide sequence ID" value="NZ_JBHSKC010000023.1"/>
</dbReference>
<sequence>MPTGVAIRDPREQLYDAAERVLLRDGPGGLTSRAVTTEAGVAKGVLHRHFTDFDAFLAGLVEDRVRRVEAQRETLLAAAGTGDVVDVLTGALTELFSPLAVAMVALVTSRDALRARLREAGHPGLPVLTHGAIMITAYLEAERAAGRIAAGASADTLALMLIGSAHMHFTSGDGGGDTVREIVATTIVMAG</sequence>
<evidence type="ECO:0000313" key="6">
    <source>
        <dbReference type="EMBL" id="RMI41812.1"/>
    </source>
</evidence>
<accession>A0A3M2LX71</accession>
<keyword evidence="7" id="KW-1185">Reference proteome</keyword>
<evidence type="ECO:0000256" key="4">
    <source>
        <dbReference type="PROSITE-ProRule" id="PRU00335"/>
    </source>
</evidence>
<dbReference type="InterPro" id="IPR001647">
    <property type="entry name" value="HTH_TetR"/>
</dbReference>
<reference evidence="6 7" key="1">
    <citation type="submission" date="2018-10" db="EMBL/GenBank/DDBJ databases">
        <title>Isolation from soil.</title>
        <authorList>
            <person name="Hu J."/>
        </authorList>
    </citation>
    <scope>NUCLEOTIDE SEQUENCE [LARGE SCALE GENOMIC DNA]</scope>
    <source>
        <strain evidence="6 7">NEAU-Ht49</strain>
    </source>
</reference>
<dbReference type="GO" id="GO:0000976">
    <property type="term" value="F:transcription cis-regulatory region binding"/>
    <property type="evidence" value="ECO:0007669"/>
    <property type="project" value="TreeGrafter"/>
</dbReference>
<protein>
    <submittedName>
        <fullName evidence="6">TetR/AcrR family transcriptional regulator</fullName>
    </submittedName>
</protein>
<evidence type="ECO:0000313" key="7">
    <source>
        <dbReference type="Proteomes" id="UP000282674"/>
    </source>
</evidence>
<evidence type="ECO:0000259" key="5">
    <source>
        <dbReference type="PROSITE" id="PS50977"/>
    </source>
</evidence>
<dbReference type="InterPro" id="IPR009057">
    <property type="entry name" value="Homeodomain-like_sf"/>
</dbReference>
<evidence type="ECO:0000256" key="1">
    <source>
        <dbReference type="ARBA" id="ARBA00023015"/>
    </source>
</evidence>
<keyword evidence="1" id="KW-0805">Transcription regulation</keyword>
<dbReference type="OrthoDB" id="5068503at2"/>
<dbReference type="Proteomes" id="UP000282674">
    <property type="component" value="Unassembled WGS sequence"/>
</dbReference>
<dbReference type="Pfam" id="PF00440">
    <property type="entry name" value="TetR_N"/>
    <property type="match status" value="1"/>
</dbReference>